<evidence type="ECO:0000313" key="3">
    <source>
        <dbReference type="Proteomes" id="UP001497482"/>
    </source>
</evidence>
<proteinExistence type="predicted"/>
<protein>
    <submittedName>
        <fullName evidence="2">Uncharacterized protein</fullName>
    </submittedName>
</protein>
<evidence type="ECO:0000256" key="1">
    <source>
        <dbReference type="SAM" id="MobiDB-lite"/>
    </source>
</evidence>
<gene>
    <name evidence="2" type="ORF">KC01_LOCUS9409</name>
</gene>
<keyword evidence="3" id="KW-1185">Reference proteome</keyword>
<dbReference type="AlphaFoldDB" id="A0AAV2JNQ3"/>
<feature type="region of interest" description="Disordered" evidence="1">
    <location>
        <begin position="53"/>
        <end position="76"/>
    </location>
</feature>
<feature type="compositionally biased region" description="Basic and acidic residues" evidence="1">
    <location>
        <begin position="53"/>
        <end position="74"/>
    </location>
</feature>
<name>A0AAV2JNQ3_KNICA</name>
<organism evidence="2 3">
    <name type="scientific">Knipowitschia caucasica</name>
    <name type="common">Caucasian dwarf goby</name>
    <name type="synonym">Pomatoschistus caucasicus</name>
    <dbReference type="NCBI Taxonomy" id="637954"/>
    <lineage>
        <taxon>Eukaryota</taxon>
        <taxon>Metazoa</taxon>
        <taxon>Chordata</taxon>
        <taxon>Craniata</taxon>
        <taxon>Vertebrata</taxon>
        <taxon>Euteleostomi</taxon>
        <taxon>Actinopterygii</taxon>
        <taxon>Neopterygii</taxon>
        <taxon>Teleostei</taxon>
        <taxon>Neoteleostei</taxon>
        <taxon>Acanthomorphata</taxon>
        <taxon>Gobiaria</taxon>
        <taxon>Gobiiformes</taxon>
        <taxon>Gobioidei</taxon>
        <taxon>Gobiidae</taxon>
        <taxon>Gobiinae</taxon>
        <taxon>Knipowitschia</taxon>
    </lineage>
</organism>
<dbReference type="EMBL" id="OZ035835">
    <property type="protein sequence ID" value="CAL1578230.1"/>
    <property type="molecule type" value="Genomic_DNA"/>
</dbReference>
<accession>A0AAV2JNQ3</accession>
<dbReference type="Proteomes" id="UP001497482">
    <property type="component" value="Chromosome 13"/>
</dbReference>
<reference evidence="2 3" key="1">
    <citation type="submission" date="2024-04" db="EMBL/GenBank/DDBJ databases">
        <authorList>
            <person name="Waldvogel A.-M."/>
            <person name="Schoenle A."/>
        </authorList>
    </citation>
    <scope>NUCLEOTIDE SEQUENCE [LARGE SCALE GENOMIC DNA]</scope>
</reference>
<sequence length="95" mass="10463">MVVTWGEEEELCPQRQSQAKGVHCCRLPLALTLFLLPGAKLGSSPGFHFVTEEHSQELGPRREQAAGPNDESKCRRLPPAHTSLLEALKCQPTCL</sequence>
<evidence type="ECO:0000313" key="2">
    <source>
        <dbReference type="EMBL" id="CAL1578230.1"/>
    </source>
</evidence>